<protein>
    <submittedName>
        <fullName evidence="1">Uncharacterized protein</fullName>
    </submittedName>
</protein>
<dbReference type="EMBL" id="OX395129">
    <property type="protein sequence ID" value="CAI5772600.1"/>
    <property type="molecule type" value="Genomic_DNA"/>
</dbReference>
<dbReference type="Proteomes" id="UP001178461">
    <property type="component" value="Chromosome 4"/>
</dbReference>
<accession>A0AA35P4I0</accession>
<sequence length="76" mass="8805">MWLMNWKALENFPLLITGGEAEKGREKRKLKRLKRSVAVWQLAWIPFLGELKTSLKPNSVPEKLNSPRATCNKNSR</sequence>
<keyword evidence="2" id="KW-1185">Reference proteome</keyword>
<evidence type="ECO:0000313" key="1">
    <source>
        <dbReference type="EMBL" id="CAI5772600.1"/>
    </source>
</evidence>
<dbReference type="AlphaFoldDB" id="A0AA35P4I0"/>
<gene>
    <name evidence="1" type="ORF">PODLI_1B037584</name>
</gene>
<name>A0AA35P4I0_9SAUR</name>
<reference evidence="1" key="1">
    <citation type="submission" date="2022-12" db="EMBL/GenBank/DDBJ databases">
        <authorList>
            <person name="Alioto T."/>
            <person name="Alioto T."/>
            <person name="Gomez Garrido J."/>
        </authorList>
    </citation>
    <scope>NUCLEOTIDE SEQUENCE</scope>
</reference>
<organism evidence="1 2">
    <name type="scientific">Podarcis lilfordi</name>
    <name type="common">Lilford's wall lizard</name>
    <dbReference type="NCBI Taxonomy" id="74358"/>
    <lineage>
        <taxon>Eukaryota</taxon>
        <taxon>Metazoa</taxon>
        <taxon>Chordata</taxon>
        <taxon>Craniata</taxon>
        <taxon>Vertebrata</taxon>
        <taxon>Euteleostomi</taxon>
        <taxon>Lepidosauria</taxon>
        <taxon>Squamata</taxon>
        <taxon>Bifurcata</taxon>
        <taxon>Unidentata</taxon>
        <taxon>Episquamata</taxon>
        <taxon>Laterata</taxon>
        <taxon>Lacertibaenia</taxon>
        <taxon>Lacertidae</taxon>
        <taxon>Podarcis</taxon>
    </lineage>
</organism>
<evidence type="ECO:0000313" key="2">
    <source>
        <dbReference type="Proteomes" id="UP001178461"/>
    </source>
</evidence>
<proteinExistence type="predicted"/>